<feature type="compositionally biased region" description="Basic residues" evidence="1">
    <location>
        <begin position="59"/>
        <end position="72"/>
    </location>
</feature>
<reference evidence="3" key="2">
    <citation type="submission" date="2024-04" db="EMBL/GenBank/DDBJ databases">
        <authorList>
            <person name="Chen Y."/>
            <person name="Shah S."/>
            <person name="Dougan E. K."/>
            <person name="Thang M."/>
            <person name="Chan C."/>
        </authorList>
    </citation>
    <scope>NUCLEOTIDE SEQUENCE [LARGE SCALE GENOMIC DNA]</scope>
</reference>
<feature type="compositionally biased region" description="Basic and acidic residues" evidence="1">
    <location>
        <begin position="35"/>
        <end position="58"/>
    </location>
</feature>
<protein>
    <submittedName>
        <fullName evidence="2">Uncharacterized protein</fullName>
    </submittedName>
</protein>
<feature type="compositionally biased region" description="Low complexity" evidence="1">
    <location>
        <begin position="80"/>
        <end position="89"/>
    </location>
</feature>
<dbReference type="EMBL" id="CAMXCT010004045">
    <property type="protein sequence ID" value="CAI4007424.1"/>
    <property type="molecule type" value="Genomic_DNA"/>
</dbReference>
<comment type="caution">
    <text evidence="2">The sequence shown here is derived from an EMBL/GenBank/DDBJ whole genome shotgun (WGS) entry which is preliminary data.</text>
</comment>
<dbReference type="EMBL" id="CAMXCT030004045">
    <property type="protein sequence ID" value="CAL4794736.1"/>
    <property type="molecule type" value="Genomic_DNA"/>
</dbReference>
<evidence type="ECO:0000313" key="2">
    <source>
        <dbReference type="EMBL" id="CAI4007424.1"/>
    </source>
</evidence>
<reference evidence="2" key="1">
    <citation type="submission" date="2022-10" db="EMBL/GenBank/DDBJ databases">
        <authorList>
            <person name="Chen Y."/>
            <person name="Dougan E. K."/>
            <person name="Chan C."/>
            <person name="Rhodes N."/>
            <person name="Thang M."/>
        </authorList>
    </citation>
    <scope>NUCLEOTIDE SEQUENCE</scope>
</reference>
<evidence type="ECO:0000313" key="4">
    <source>
        <dbReference type="Proteomes" id="UP001152797"/>
    </source>
</evidence>
<sequence>MAEALIQSCNHYKTTKVASAAALAAERQFQMKEQARLEKERDKEANRLQKQKDQEAAKQKRKAEKAEIKKKKKEEEEQAAEAAALAALQDGEKAEEEEGPRNRRGKGINELTEADAPLIKEKIAGAECRVVATVDDFVRIMCKDEPVILRLSRSAFKKVMEFHAEFTGANVKEINSVNNSFKAELTQFISEFAEKCEASPGKICKKIHLCSSMVQDRVDALNFDKVALSFIENDSSGPKFFPPYVVDIDRLESLMKEVSKNGNADADIKRYKQFSLVGFEHGTDFSGLFRGCTGQIQMQLEGTRSLAISSLEDVSCL</sequence>
<keyword evidence="4" id="KW-1185">Reference proteome</keyword>
<dbReference type="EMBL" id="CAMXCT020004045">
    <property type="protein sequence ID" value="CAL1160799.1"/>
    <property type="molecule type" value="Genomic_DNA"/>
</dbReference>
<organism evidence="2">
    <name type="scientific">Cladocopium goreaui</name>
    <dbReference type="NCBI Taxonomy" id="2562237"/>
    <lineage>
        <taxon>Eukaryota</taxon>
        <taxon>Sar</taxon>
        <taxon>Alveolata</taxon>
        <taxon>Dinophyceae</taxon>
        <taxon>Suessiales</taxon>
        <taxon>Symbiodiniaceae</taxon>
        <taxon>Cladocopium</taxon>
    </lineage>
</organism>
<name>A0A9P1GEH6_9DINO</name>
<dbReference type="Proteomes" id="UP001152797">
    <property type="component" value="Unassembled WGS sequence"/>
</dbReference>
<gene>
    <name evidence="2" type="ORF">C1SCF055_LOCUS32982</name>
</gene>
<evidence type="ECO:0000256" key="1">
    <source>
        <dbReference type="SAM" id="MobiDB-lite"/>
    </source>
</evidence>
<evidence type="ECO:0000313" key="3">
    <source>
        <dbReference type="EMBL" id="CAL1160799.1"/>
    </source>
</evidence>
<accession>A0A9P1GEH6</accession>
<dbReference type="AlphaFoldDB" id="A0A9P1GEH6"/>
<feature type="region of interest" description="Disordered" evidence="1">
    <location>
        <begin position="35"/>
        <end position="109"/>
    </location>
</feature>
<proteinExistence type="predicted"/>